<reference evidence="1 2" key="1">
    <citation type="journal article" date="2013" name="Nat. Commun.">
        <title>The evolution and pathogenic mechanisms of the rice sheath blight pathogen.</title>
        <authorList>
            <person name="Zheng A."/>
            <person name="Lin R."/>
            <person name="Xu L."/>
            <person name="Qin P."/>
            <person name="Tang C."/>
            <person name="Ai P."/>
            <person name="Zhang D."/>
            <person name="Liu Y."/>
            <person name="Sun Z."/>
            <person name="Feng H."/>
            <person name="Wang Y."/>
            <person name="Chen Y."/>
            <person name="Liang X."/>
            <person name="Fu R."/>
            <person name="Li Q."/>
            <person name="Zhang J."/>
            <person name="Yu X."/>
            <person name="Xie Z."/>
            <person name="Ding L."/>
            <person name="Guan P."/>
            <person name="Tang J."/>
            <person name="Liang Y."/>
            <person name="Wang S."/>
            <person name="Deng Q."/>
            <person name="Li S."/>
            <person name="Zhu J."/>
            <person name="Wang L."/>
            <person name="Liu H."/>
            <person name="Li P."/>
        </authorList>
    </citation>
    <scope>NUCLEOTIDE SEQUENCE [LARGE SCALE GENOMIC DNA]</scope>
    <source>
        <strain evidence="2">AG-1 IA</strain>
    </source>
</reference>
<protein>
    <submittedName>
        <fullName evidence="1">Uncharacterized protein</fullName>
    </submittedName>
</protein>
<name>L8X5H3_THACA</name>
<gene>
    <name evidence="1" type="ORF">AG1IA_00522</name>
</gene>
<evidence type="ECO:0000313" key="2">
    <source>
        <dbReference type="Proteomes" id="UP000011668"/>
    </source>
</evidence>
<dbReference type="AlphaFoldDB" id="L8X5H3"/>
<dbReference type="HOGENOM" id="CLU_2980684_0_0_1"/>
<comment type="caution">
    <text evidence="1">The sequence shown here is derived from an EMBL/GenBank/DDBJ whole genome shotgun (WGS) entry which is preliminary data.</text>
</comment>
<accession>L8X5H3</accession>
<sequence>MSYATIVVIPLPTPPGKTRSKRSLGERQASVHYDVCYDVPWHIYGSGATFGEDGRMGE</sequence>
<dbReference type="Proteomes" id="UP000011668">
    <property type="component" value="Unassembled WGS sequence"/>
</dbReference>
<keyword evidence="2" id="KW-1185">Reference proteome</keyword>
<proteinExistence type="predicted"/>
<dbReference type="EMBL" id="AFRT01000077">
    <property type="protein sequence ID" value="ELU45460.1"/>
    <property type="molecule type" value="Genomic_DNA"/>
</dbReference>
<organism evidence="1 2">
    <name type="scientific">Thanatephorus cucumeris (strain AG1-IA)</name>
    <name type="common">Rice sheath blight fungus</name>
    <name type="synonym">Rhizoctonia solani</name>
    <dbReference type="NCBI Taxonomy" id="983506"/>
    <lineage>
        <taxon>Eukaryota</taxon>
        <taxon>Fungi</taxon>
        <taxon>Dikarya</taxon>
        <taxon>Basidiomycota</taxon>
        <taxon>Agaricomycotina</taxon>
        <taxon>Agaricomycetes</taxon>
        <taxon>Cantharellales</taxon>
        <taxon>Ceratobasidiaceae</taxon>
        <taxon>Rhizoctonia</taxon>
        <taxon>Rhizoctonia solani AG-1</taxon>
    </lineage>
</organism>
<evidence type="ECO:0000313" key="1">
    <source>
        <dbReference type="EMBL" id="ELU45460.1"/>
    </source>
</evidence>